<dbReference type="OrthoDB" id="9757939at2"/>
<dbReference type="PANTHER" id="PTHR31151">
    <property type="entry name" value="PROLINE-TRNA LIGASE (DUF1680)"/>
    <property type="match status" value="1"/>
</dbReference>
<comment type="caution">
    <text evidence="3">The sequence shown here is derived from an EMBL/GenBank/DDBJ whole genome shotgun (WGS) entry which is preliminary data.</text>
</comment>
<protein>
    <submittedName>
        <fullName evidence="3">Glycoside hydrolase family 127 protein</fullName>
    </submittedName>
</protein>
<name>A0A4Q1CKZ3_9BACT</name>
<proteinExistence type="predicted"/>
<sequence>MKMIYIIFFTVLSNLIYSQSHYPGQHSGKFKLQDQFDPVVKAFDLSDVTMLPSRFTENTDREIKWIMSIPVKSLLHSFRTNAGVFSGLEGGYSPTKGTQKFAGWESLDCEVRGHTAGHILSGLALLYATTKREEFKIKADSIVAGLAEVQEALKQNGYLSAYSQGLIDRNIAGKSVWAPWYTLHKIYSGLIDQYLYCDNKQALDIVTKMGEWAYNKLKPLTEEQRIRMLRNEFGGMNDSFYNLYAITGNEQFKWLAGFFYHNEVLDPLKEKKDVLNPKHANTFIPKLIGLARDYELEGKGDGMSVADFFWNTVIDHHSFATGSNSDKEHFFTPDKISEHLTGYTGESCNTYNMLKLTRHLFIYNPDAKYADYYEKALFNHILGQQDPATGMVAYFLPMLPGAHKLYSTPDSSFWCCVGSGFENQAKYGEAIYYHSANDVYVNLFIPSKLTWKEASVELQQETKFPENGTVVFTVQKTSEVLQKIRVRYPSWAKNASVKINGQKQTKINKQNGYIVLDRKWKAGDKIEISYTMELQLIATNDNADKAAIAYGPIILAGEMGTKGFTGRAPYSDPTQHNDYYTYDFKVPQDISTSLTINRANPSADIKPAEGRTLTFKTKEGITLRPLYDIHRERYVVYWTIQ</sequence>
<dbReference type="GO" id="GO:0005975">
    <property type="term" value="P:carbohydrate metabolic process"/>
    <property type="evidence" value="ECO:0007669"/>
    <property type="project" value="InterPro"/>
</dbReference>
<dbReference type="RefSeq" id="WP_129129016.1">
    <property type="nucleotide sequence ID" value="NZ_SDHW01000001.1"/>
</dbReference>
<accession>A0A4Q1CKZ3</accession>
<feature type="domain" description="Non-reducing end beta-L-arabinofuranosidase-like GH127 catalytic" evidence="1">
    <location>
        <begin position="47"/>
        <end position="429"/>
    </location>
</feature>
<dbReference type="InterPro" id="IPR008928">
    <property type="entry name" value="6-hairpin_glycosidase_sf"/>
</dbReference>
<organism evidence="3 4">
    <name type="scientific">Lacibacter luteus</name>
    <dbReference type="NCBI Taxonomy" id="2508719"/>
    <lineage>
        <taxon>Bacteria</taxon>
        <taxon>Pseudomonadati</taxon>
        <taxon>Bacteroidota</taxon>
        <taxon>Chitinophagia</taxon>
        <taxon>Chitinophagales</taxon>
        <taxon>Chitinophagaceae</taxon>
        <taxon>Lacibacter</taxon>
    </lineage>
</organism>
<dbReference type="Pfam" id="PF07944">
    <property type="entry name" value="Beta-AFase-like_GH127_cat"/>
    <property type="match status" value="1"/>
</dbReference>
<keyword evidence="3" id="KW-0378">Hydrolase</keyword>
<dbReference type="EMBL" id="SDHW01000001">
    <property type="protein sequence ID" value="RXK61643.1"/>
    <property type="molecule type" value="Genomic_DNA"/>
</dbReference>
<dbReference type="PANTHER" id="PTHR31151:SF0">
    <property type="entry name" value="PROLINE-TRNA LIGASE (DUF1680)"/>
    <property type="match status" value="1"/>
</dbReference>
<evidence type="ECO:0000313" key="4">
    <source>
        <dbReference type="Proteomes" id="UP000290204"/>
    </source>
</evidence>
<dbReference type="SUPFAM" id="SSF48208">
    <property type="entry name" value="Six-hairpin glycosidases"/>
    <property type="match status" value="1"/>
</dbReference>
<reference evidence="3 4" key="1">
    <citation type="submission" date="2019-01" db="EMBL/GenBank/DDBJ databases">
        <title>Lacibacter sp. strain TTM-7.</title>
        <authorList>
            <person name="Chen W.-M."/>
        </authorList>
    </citation>
    <scope>NUCLEOTIDE SEQUENCE [LARGE SCALE GENOMIC DNA]</scope>
    <source>
        <strain evidence="3 4">TTM-7</strain>
    </source>
</reference>
<feature type="domain" description="Non-reducing end beta-L-arabinofuranosidase-like GH127 middle" evidence="2">
    <location>
        <begin position="439"/>
        <end position="532"/>
    </location>
</feature>
<dbReference type="Pfam" id="PF20736">
    <property type="entry name" value="Glyco_hydro127M"/>
    <property type="match status" value="1"/>
</dbReference>
<dbReference type="AlphaFoldDB" id="A0A4Q1CKZ3"/>
<dbReference type="InterPro" id="IPR012878">
    <property type="entry name" value="Beta-AFase-like_GH127_cat"/>
</dbReference>
<dbReference type="InterPro" id="IPR049046">
    <property type="entry name" value="Beta-AFase-like_GH127_middle"/>
</dbReference>
<dbReference type="Proteomes" id="UP000290204">
    <property type="component" value="Unassembled WGS sequence"/>
</dbReference>
<dbReference type="GO" id="GO:0016787">
    <property type="term" value="F:hydrolase activity"/>
    <property type="evidence" value="ECO:0007669"/>
    <property type="project" value="UniProtKB-KW"/>
</dbReference>
<evidence type="ECO:0000313" key="3">
    <source>
        <dbReference type="EMBL" id="RXK61643.1"/>
    </source>
</evidence>
<gene>
    <name evidence="3" type="ORF">ESA94_01100</name>
</gene>
<evidence type="ECO:0000259" key="2">
    <source>
        <dbReference type="Pfam" id="PF20736"/>
    </source>
</evidence>
<evidence type="ECO:0000259" key="1">
    <source>
        <dbReference type="Pfam" id="PF07944"/>
    </source>
</evidence>
<keyword evidence="4" id="KW-1185">Reference proteome</keyword>